<organism evidence="1 2">
    <name type="scientific">Pseudomonas putida (strain DOT-T1E)</name>
    <dbReference type="NCBI Taxonomy" id="1196325"/>
    <lineage>
        <taxon>Bacteria</taxon>
        <taxon>Pseudomonadati</taxon>
        <taxon>Pseudomonadota</taxon>
        <taxon>Gammaproteobacteria</taxon>
        <taxon>Pseudomonadales</taxon>
        <taxon>Pseudomonadaceae</taxon>
        <taxon>Pseudomonas</taxon>
    </lineage>
</organism>
<gene>
    <name evidence="1" type="ordered locus">T1E_1698</name>
</gene>
<evidence type="ECO:0000313" key="1">
    <source>
        <dbReference type="EMBL" id="AFO47549.1"/>
    </source>
</evidence>
<proteinExistence type="predicted"/>
<dbReference type="AlphaFoldDB" id="I7C787"/>
<reference evidence="2" key="1">
    <citation type="journal article" date="2013" name="Microb. Biotechnol.">
        <title>Metabolic potential of the organic-solvent tolerant Pseudomonas putida DOT-T1E deduced from its annotated genome.</title>
        <authorList>
            <person name="Udaondo Z."/>
            <person name="Molina L."/>
            <person name="Daniels C."/>
            <person name="Gomez M.J."/>
            <person name="Molina-Henares M.A."/>
            <person name="Matilla M.A."/>
            <person name="Roca A."/>
            <person name="Fernandez M."/>
            <person name="Duque E."/>
            <person name="Segura A."/>
            <person name="Ramos J.L."/>
        </authorList>
    </citation>
    <scope>NUCLEOTIDE SEQUENCE [LARGE SCALE GENOMIC DNA]</scope>
    <source>
        <strain evidence="2">DOT-T1E</strain>
    </source>
</reference>
<dbReference type="HOGENOM" id="CLU_3275376_0_0_6"/>
<dbReference type="EMBL" id="CP003734">
    <property type="protein sequence ID" value="AFO47549.1"/>
    <property type="molecule type" value="Genomic_DNA"/>
</dbReference>
<accession>I7C787</accession>
<name>I7C787_PSEPT</name>
<protein>
    <submittedName>
        <fullName evidence="1">Uncharacterized protein</fullName>
    </submittedName>
</protein>
<dbReference type="KEGG" id="ppx:T1E_1698"/>
<sequence length="41" mass="4788">MILAAMNDEFSHRFENAQPQEVLQLLNDSFGMPDDVERHKN</sequence>
<dbReference type="Proteomes" id="UP000006503">
    <property type="component" value="Chromosome"/>
</dbReference>
<evidence type="ECO:0000313" key="2">
    <source>
        <dbReference type="Proteomes" id="UP000006503"/>
    </source>
</evidence>